<organism evidence="1 2">
    <name type="scientific">Streptococcus salivarius K12</name>
    <dbReference type="NCBI Taxonomy" id="1200793"/>
    <lineage>
        <taxon>Bacteria</taxon>
        <taxon>Bacillati</taxon>
        <taxon>Bacillota</taxon>
        <taxon>Bacilli</taxon>
        <taxon>Lactobacillales</taxon>
        <taxon>Streptococcaceae</taxon>
        <taxon>Streptococcus</taxon>
    </lineage>
</organism>
<accession>J7TF51</accession>
<sequence>MLLRRKTMANLLAVEQQATKKVTFPKIKETDKACDIVRKFCNYYANIRRYHCHELLSQEVGALAVEVFGQDNVYTAYKVKDIMADIETIGYDQAHFSNKLKRLFEGMSLRDEENQEHLFGEQILLTLHGSRLPATKSAEDTKRTLYLLIVDDSKVRVPLKKNLSFWRERNSQTRYGLVSFSFLELMSIHSEGIYKECSYYGNIQKIANVLKREYEDALAANLNAQYVNQSTKTIASVREDKIFQDHEMNSNTSFLDLGFSKVEVDTERYRGSDFDKEKFRVLEKEWEKLCNHLPHSTVEPELKFRKLGKHKASGLYVPGLNIMAVDVRDSSSFIHEYGHYLDYTYDKAGIISSTSHSFKDIRNIYKASLLKLIQIAEESRMDLAQAVHIKKKLDYYLTPTEVFARGFEWWVFETYTKDSELLSDETTYYTRLEYRALRQCRHLLFAFFDTFFENYRAMQPIYKVEKEPKTLVACRKPLEDKPTTEGEQLSLFEF</sequence>
<name>J7TF51_STRSL</name>
<dbReference type="Gene3D" id="3.40.390.10">
    <property type="entry name" value="Collagenase (Catalytic Domain)"/>
    <property type="match status" value="1"/>
</dbReference>
<keyword evidence="1" id="KW-0614">Plasmid</keyword>
<dbReference type="EMBL" id="ALIF01000007">
    <property type="protein sequence ID" value="EJO15376.1"/>
    <property type="molecule type" value="Genomic_DNA"/>
</dbReference>
<dbReference type="InterPro" id="IPR024079">
    <property type="entry name" value="MetalloPept_cat_dom_sf"/>
</dbReference>
<reference evidence="1 2" key="1">
    <citation type="journal article" date="2012" name="J. Bacteriol.">
        <title>Genome Sequence of the Lantibiotic Bacteriocin Producer Streptococcus salivarius Strain K12.</title>
        <authorList>
            <person name="Barretto C."/>
            <person name="Alvarez-Martin P."/>
            <person name="Foata F."/>
            <person name="Renault P."/>
            <person name="Berger B."/>
        </authorList>
    </citation>
    <scope>NUCLEOTIDE SEQUENCE [LARGE SCALE GENOMIC DNA]</scope>
    <source>
        <strain evidence="1 2">K12</strain>
        <plasmid evidence="1">pRSSL1</plasmid>
    </source>
</reference>
<geneLocation type="plasmid" evidence="1">
    <name>pRSSL1</name>
</geneLocation>
<protein>
    <submittedName>
        <fullName evidence="1">Uncharacterized protein</fullName>
    </submittedName>
</protein>
<dbReference type="GO" id="GO:0008237">
    <property type="term" value="F:metallopeptidase activity"/>
    <property type="evidence" value="ECO:0007669"/>
    <property type="project" value="InterPro"/>
</dbReference>
<evidence type="ECO:0000313" key="2">
    <source>
        <dbReference type="Proteomes" id="UP000006983"/>
    </source>
</evidence>
<keyword evidence="2" id="KW-1185">Reference proteome</keyword>
<dbReference type="AlphaFoldDB" id="J7TF51"/>
<dbReference type="PATRIC" id="fig|1200793.3.peg.2188"/>
<gene>
    <name evidence="1" type="ORF">RSSL_00135</name>
</gene>
<dbReference type="Proteomes" id="UP000006983">
    <property type="component" value="Unassembled WGS sequence"/>
</dbReference>
<proteinExistence type="predicted"/>
<comment type="caution">
    <text evidence="1">The sequence shown here is derived from an EMBL/GenBank/DDBJ whole genome shotgun (WGS) entry which is preliminary data.</text>
</comment>
<evidence type="ECO:0000313" key="1">
    <source>
        <dbReference type="EMBL" id="EJO15376.1"/>
    </source>
</evidence>